<evidence type="ECO:0000313" key="2">
    <source>
        <dbReference type="Proteomes" id="UP000796880"/>
    </source>
</evidence>
<reference evidence="1" key="1">
    <citation type="submission" date="2020-03" db="EMBL/GenBank/DDBJ databases">
        <title>A high-quality chromosome-level genome assembly of a woody plant with both climbing and erect habits, Rhamnella rubrinervis.</title>
        <authorList>
            <person name="Lu Z."/>
            <person name="Yang Y."/>
            <person name="Zhu X."/>
            <person name="Sun Y."/>
        </authorList>
    </citation>
    <scope>NUCLEOTIDE SEQUENCE</scope>
    <source>
        <strain evidence="1">BYM</strain>
        <tissue evidence="1">Leaf</tissue>
    </source>
</reference>
<evidence type="ECO:0000313" key="1">
    <source>
        <dbReference type="EMBL" id="KAF3453854.1"/>
    </source>
</evidence>
<organism evidence="1 2">
    <name type="scientific">Rhamnella rubrinervis</name>
    <dbReference type="NCBI Taxonomy" id="2594499"/>
    <lineage>
        <taxon>Eukaryota</taxon>
        <taxon>Viridiplantae</taxon>
        <taxon>Streptophyta</taxon>
        <taxon>Embryophyta</taxon>
        <taxon>Tracheophyta</taxon>
        <taxon>Spermatophyta</taxon>
        <taxon>Magnoliopsida</taxon>
        <taxon>eudicotyledons</taxon>
        <taxon>Gunneridae</taxon>
        <taxon>Pentapetalae</taxon>
        <taxon>rosids</taxon>
        <taxon>fabids</taxon>
        <taxon>Rosales</taxon>
        <taxon>Rhamnaceae</taxon>
        <taxon>rhamnoid group</taxon>
        <taxon>Rhamneae</taxon>
        <taxon>Rhamnella</taxon>
    </lineage>
</organism>
<proteinExistence type="predicted"/>
<keyword evidence="2" id="KW-1185">Reference proteome</keyword>
<sequence length="99" mass="12077">MKNCVFTKEIHDCKDEEHDCRDESCVKKIHDLQRSERWRFAEMRSCGFAEMRSTITEMRAVGKKCMIAEMRSYEKEIHDLQRSERVEIWRDEELWVCRS</sequence>
<name>A0A8K0HLL2_9ROSA</name>
<comment type="caution">
    <text evidence="1">The sequence shown here is derived from an EMBL/GenBank/DDBJ whole genome shotgun (WGS) entry which is preliminary data.</text>
</comment>
<dbReference type="Proteomes" id="UP000796880">
    <property type="component" value="Unassembled WGS sequence"/>
</dbReference>
<dbReference type="EMBL" id="VOIH02000002">
    <property type="protein sequence ID" value="KAF3453854.1"/>
    <property type="molecule type" value="Genomic_DNA"/>
</dbReference>
<protein>
    <submittedName>
        <fullName evidence="1">Uncharacterized protein</fullName>
    </submittedName>
</protein>
<dbReference type="AlphaFoldDB" id="A0A8K0HLL2"/>
<gene>
    <name evidence="1" type="ORF">FNV43_RR04295</name>
</gene>
<accession>A0A8K0HLL2</accession>